<organism evidence="2 3">
    <name type="scientific">Mucor velutinosus</name>
    <dbReference type="NCBI Taxonomy" id="708070"/>
    <lineage>
        <taxon>Eukaryota</taxon>
        <taxon>Fungi</taxon>
        <taxon>Fungi incertae sedis</taxon>
        <taxon>Mucoromycota</taxon>
        <taxon>Mucoromycotina</taxon>
        <taxon>Mucoromycetes</taxon>
        <taxon>Mucorales</taxon>
        <taxon>Mucorineae</taxon>
        <taxon>Mucoraceae</taxon>
        <taxon>Mucor</taxon>
    </lineage>
</organism>
<dbReference type="EMBL" id="JASEJX010000001">
    <property type="protein sequence ID" value="KAK4522081.1"/>
    <property type="molecule type" value="Genomic_DNA"/>
</dbReference>
<sequence length="829" mass="96003">MPKIIPSLLIAGDMNYCFDTNTYHHSHRAGKPKQFMDFLNTHFSDCLNPRNEPHAYTFKRGSTMSTLDYMFAGQYIASDMSDATNWFLRPEWTDHALVTKTYITGLTNCGKGIWRANPHLAKNPRYRQKLADEIERFVATKLDYNLSAQDKWDLIKRKTKQVTVNFAGHHDTWRKARIKALQSERNNLLRRYRNDIECLKLLLPDVEGELPKLQQEIVEIQMLKAGRRWLEQSEKSPGYIKHTIDQRVDQRTVAMLKHPSTGEACLDMETKLNATESFYQDLYTEEPIDYDDILDGARRTPKQGSPGLDGIGYEIFYLLVSHPSCRDIIHQVFNDAVLLAKFPKAWQASCIIILHKKGDKSDLANYRPITLIAADCKVFTRIMNSRVVQVANRIITPYRCGFLPGRYIGDHGMSLQVIMANAQSASWWNPSNFTAYAGIMLDNAKAYDRVHPKYLSQVLLKFGFPEAFVTCITNLFFDNSIYVNVNGFLTGVISQRRGVRQGDSISPVLFNLVIESFLLSIINNMNLTGYSLKHVKLPHQIQNPWISPAPIKVLAYADNVLSFVKSQAKLVELQDRLRVYNQASNAKVNYSKSFAFPLHGSAMKSTDGQQIKQYVTTQLQMKCTGDPDFQPFVDSLIYQLQQILKLANRDLRFVMLDMANLDVGRNFSNHLSKQQWQTFYKNNMHYSARNLWYRMIHKQSSNKLAMSQLHLKHAESDRCELCYEVEDAKHFLISCVHKLDVWDSSFNEFLGYPKSADSHLIYKSVILFKLDRYFIYNLDIHITIFDLFATIMRIIWRNHYQQLYNHMPFDSIQTSRQIRTEVLRLSNLK</sequence>
<dbReference type="Proteomes" id="UP001304243">
    <property type="component" value="Unassembled WGS sequence"/>
</dbReference>
<gene>
    <name evidence="2" type="ORF">ATC70_004620</name>
</gene>
<evidence type="ECO:0000313" key="3">
    <source>
        <dbReference type="Proteomes" id="UP001304243"/>
    </source>
</evidence>
<reference evidence="2 3" key="1">
    <citation type="submission" date="2022-11" db="EMBL/GenBank/DDBJ databases">
        <title>Mucor velutinosus strain NIH1002 WGS.</title>
        <authorList>
            <person name="Subramanian P."/>
            <person name="Mullikin J.C."/>
            <person name="Segre J.A."/>
            <person name="Zelazny A.M."/>
        </authorList>
    </citation>
    <scope>NUCLEOTIDE SEQUENCE [LARGE SCALE GENOMIC DNA]</scope>
    <source>
        <strain evidence="2 3">NIH1002</strain>
    </source>
</reference>
<dbReference type="SUPFAM" id="SSF56219">
    <property type="entry name" value="DNase I-like"/>
    <property type="match status" value="1"/>
</dbReference>
<dbReference type="PANTHER" id="PTHR19446">
    <property type="entry name" value="REVERSE TRANSCRIPTASES"/>
    <property type="match status" value="1"/>
</dbReference>
<keyword evidence="3" id="KW-1185">Reference proteome</keyword>
<protein>
    <submittedName>
        <fullName evidence="2">Mediator of RNA polymerase II transcription subunit 20 (Mediator complex subunit 20)</fullName>
    </submittedName>
</protein>
<dbReference type="Gene3D" id="3.60.10.10">
    <property type="entry name" value="Endonuclease/exonuclease/phosphatase"/>
    <property type="match status" value="1"/>
</dbReference>
<dbReference type="InterPro" id="IPR043502">
    <property type="entry name" value="DNA/RNA_pol_sf"/>
</dbReference>
<dbReference type="SUPFAM" id="SSF56672">
    <property type="entry name" value="DNA/RNA polymerases"/>
    <property type="match status" value="1"/>
</dbReference>
<feature type="domain" description="Reverse transcriptase" evidence="1">
    <location>
        <begin position="335"/>
        <end position="619"/>
    </location>
</feature>
<dbReference type="RefSeq" id="XP_064688747.1">
    <property type="nucleotide sequence ID" value="XM_064823922.1"/>
</dbReference>
<dbReference type="InterPro" id="IPR036691">
    <property type="entry name" value="Endo/exonu/phosph_ase_sf"/>
</dbReference>
<comment type="caution">
    <text evidence="2">The sequence shown here is derived from an EMBL/GenBank/DDBJ whole genome shotgun (WGS) entry which is preliminary data.</text>
</comment>
<dbReference type="CDD" id="cd01650">
    <property type="entry name" value="RT_nLTR_like"/>
    <property type="match status" value="1"/>
</dbReference>
<dbReference type="PROSITE" id="PS50878">
    <property type="entry name" value="RT_POL"/>
    <property type="match status" value="1"/>
</dbReference>
<dbReference type="GeneID" id="89948306"/>
<accession>A0AAN7I557</accession>
<dbReference type="AlphaFoldDB" id="A0AAN7I557"/>
<evidence type="ECO:0000259" key="1">
    <source>
        <dbReference type="PROSITE" id="PS50878"/>
    </source>
</evidence>
<proteinExistence type="predicted"/>
<dbReference type="Pfam" id="PF00078">
    <property type="entry name" value="RVT_1"/>
    <property type="match status" value="1"/>
</dbReference>
<name>A0AAN7I557_9FUNG</name>
<evidence type="ECO:0000313" key="2">
    <source>
        <dbReference type="EMBL" id="KAK4522081.1"/>
    </source>
</evidence>
<dbReference type="InterPro" id="IPR000477">
    <property type="entry name" value="RT_dom"/>
</dbReference>